<comment type="caution">
    <text evidence="1">The sequence shown here is derived from an EMBL/GenBank/DDBJ whole genome shotgun (WGS) entry which is preliminary data.</text>
</comment>
<accession>A0AAV4WKB6</accession>
<evidence type="ECO:0000313" key="2">
    <source>
        <dbReference type="Proteomes" id="UP001054837"/>
    </source>
</evidence>
<dbReference type="Proteomes" id="UP001054837">
    <property type="component" value="Unassembled WGS sequence"/>
</dbReference>
<dbReference type="AlphaFoldDB" id="A0AAV4WKB6"/>
<organism evidence="1 2">
    <name type="scientific">Caerostris darwini</name>
    <dbReference type="NCBI Taxonomy" id="1538125"/>
    <lineage>
        <taxon>Eukaryota</taxon>
        <taxon>Metazoa</taxon>
        <taxon>Ecdysozoa</taxon>
        <taxon>Arthropoda</taxon>
        <taxon>Chelicerata</taxon>
        <taxon>Arachnida</taxon>
        <taxon>Araneae</taxon>
        <taxon>Araneomorphae</taxon>
        <taxon>Entelegynae</taxon>
        <taxon>Araneoidea</taxon>
        <taxon>Araneidae</taxon>
        <taxon>Caerostris</taxon>
    </lineage>
</organism>
<name>A0AAV4WKB6_9ARAC</name>
<gene>
    <name evidence="1" type="ORF">CDAR_548491</name>
</gene>
<evidence type="ECO:0000313" key="1">
    <source>
        <dbReference type="EMBL" id="GIY82445.1"/>
    </source>
</evidence>
<sequence>MRIQGYFIVLTEGCGEAQRSCDRMCVECDNTSCSRVYKIQQWIQTPHLIFTCRRVSLFSDLYINCQSRYWSLSFCPHGIGPHCHRDWSTAVRN</sequence>
<reference evidence="1 2" key="1">
    <citation type="submission" date="2021-06" db="EMBL/GenBank/DDBJ databases">
        <title>Caerostris darwini draft genome.</title>
        <authorList>
            <person name="Kono N."/>
            <person name="Arakawa K."/>
        </authorList>
    </citation>
    <scope>NUCLEOTIDE SEQUENCE [LARGE SCALE GENOMIC DNA]</scope>
</reference>
<dbReference type="EMBL" id="BPLQ01014724">
    <property type="protein sequence ID" value="GIY82445.1"/>
    <property type="molecule type" value="Genomic_DNA"/>
</dbReference>
<protein>
    <submittedName>
        <fullName evidence="1">Uncharacterized protein</fullName>
    </submittedName>
</protein>
<keyword evidence="2" id="KW-1185">Reference proteome</keyword>
<proteinExistence type="predicted"/>